<dbReference type="Proteomes" id="UP001245683">
    <property type="component" value="Unassembled WGS sequence"/>
</dbReference>
<accession>A0AAE4T3N8</accession>
<reference evidence="1 2" key="1">
    <citation type="submission" date="2023-08" db="EMBL/GenBank/DDBJ databases">
        <title>Draft genome sequence of Thermococcus waiotapuensis WT1T, a thermophilic sulphur-dependent archaeon from order Thermococcales.</title>
        <authorList>
            <person name="Manners S.H."/>
            <person name="Carere C.R."/>
            <person name="Dhami M.K."/>
            <person name="Dobson R.C.J."/>
            <person name="Stott M.B."/>
        </authorList>
    </citation>
    <scope>NUCLEOTIDE SEQUENCE [LARGE SCALE GENOMIC DNA]</scope>
    <source>
        <strain evidence="1 2">WT1</strain>
    </source>
</reference>
<evidence type="ECO:0000313" key="2">
    <source>
        <dbReference type="Proteomes" id="UP001245683"/>
    </source>
</evidence>
<dbReference type="EMBL" id="JAVDZE010000002">
    <property type="protein sequence ID" value="MDV3103988.1"/>
    <property type="molecule type" value="Genomic_DNA"/>
</dbReference>
<dbReference type="AlphaFoldDB" id="A0AAE4T3N8"/>
<name>A0AAE4T3N8_9EURY</name>
<gene>
    <name evidence="1" type="ORF">RBI02_05445</name>
</gene>
<comment type="caution">
    <text evidence="1">The sequence shown here is derived from an EMBL/GenBank/DDBJ whole genome shotgun (WGS) entry which is preliminary data.</text>
</comment>
<proteinExistence type="predicted"/>
<keyword evidence="2" id="KW-1185">Reference proteome</keyword>
<evidence type="ECO:0000313" key="1">
    <source>
        <dbReference type="EMBL" id="MDV3103988.1"/>
    </source>
</evidence>
<organism evidence="1 2">
    <name type="scientific">Thermococcus waiotapuensis</name>
    <dbReference type="NCBI Taxonomy" id="90909"/>
    <lineage>
        <taxon>Archaea</taxon>
        <taxon>Methanobacteriati</taxon>
        <taxon>Methanobacteriota</taxon>
        <taxon>Thermococci</taxon>
        <taxon>Thermococcales</taxon>
        <taxon>Thermococcaceae</taxon>
        <taxon>Thermococcus</taxon>
    </lineage>
</organism>
<dbReference type="RefSeq" id="WP_315341605.1">
    <property type="nucleotide sequence ID" value="NZ_JAVDZE010000002.1"/>
</dbReference>
<sequence length="309" mass="32673">MRMTFIFTALVLGTLLVVGSSGNFRSYSSTREVAFTVVPYDKEYLGFTCDDGYAAVVTLGANSHPYFDAITVTNNLPEDKAVSIALYPDYSGLPGGLGVSIETEEGNPVTLAPGEEYKFQGHAIAGNVAPGEYIIPVDMYATWDGGGASVSVCPIKLIVVGGPGIGKILLSGNTSGIPLKTFQKWTFRIEVTNPTGEDLDLIIADTIPAEFNVSLAETGASTGSYSFFPANDGGHGRSMPATKMEWKVTVQAGGSEHIDVTIFTRVNNGNQQEFTSCGDYPLNNGAEIKGYGIVSNGLWVSVECSGDDS</sequence>
<protein>
    <submittedName>
        <fullName evidence="1">Uncharacterized protein</fullName>
    </submittedName>
</protein>